<feature type="region of interest" description="Disordered" evidence="1">
    <location>
        <begin position="1"/>
        <end position="89"/>
    </location>
</feature>
<gene>
    <name evidence="3" type="ORF">B0H64DRAFT_330029</name>
</gene>
<sequence>MPNGGPATADTSDTGHPPANGSAHPNSDCNGETQESKEAPRRDSKHLRPARTSELRDKLKEKKVKLRDRKEQLKRMSKPPGGFDSTPLPDAPQGYTVKFTFHRAYNLPVADLHLRSSDPFIHATLTASVPKRHKEDPSLTRRTRTIRRTTEPVWDEDWVVANVPASGFSLKCRLYDEDWPDHDDRLGNVTIRIPHVDENWDGLGPDGCVYQVKKRSGSKRAYLFHAATAAVCWDHSMTPRLHISIRVLGKSDPPHAQMYTVGPTTWVKHYSPMIGRLAGVRVNRDEEEDAASHDGEVESDQRRTKKYDFQANEIQLSGPVPPELYHRYVEFRPIIGRMFSSSGLRGRILNKVLHKQHSRIYNFDSGTEYGSFPPCSEEASLQFLRMAHFDEGGRIFTYVLTLDGMMRFTETGKEFGIDMLSKHTMHSDVATYIACSGEFFIRRLAHPVDGHDAPTSPDPSPNSPNPTPSTDSPNPSSPDPTSPNPSSPDPTSPTTTPPTHPPHSPPGGPPSSPPPPQPHLYRLTIDNDSGTYRPDQSVLPHLQAFLARNLPGIDVVTMHCADERLAEMKKGQVEVKKREGGGVRMVMRRSLSSSSSSGSGGSFSSDESRLGRMDLEWGDDDREGGGGVEGGGGGGGGERVWRSRRERAFEVLGEPRKWRVLLDKRGGGKK</sequence>
<dbReference type="AlphaFoldDB" id="A0AAE0LNG0"/>
<feature type="compositionally biased region" description="Polar residues" evidence="1">
    <location>
        <begin position="23"/>
        <end position="33"/>
    </location>
</feature>
<dbReference type="PROSITE" id="PS50004">
    <property type="entry name" value="C2"/>
    <property type="match status" value="1"/>
</dbReference>
<dbReference type="EMBL" id="JAUEPN010000008">
    <property type="protein sequence ID" value="KAK3291931.1"/>
    <property type="molecule type" value="Genomic_DNA"/>
</dbReference>
<name>A0AAE0LNG0_9PEZI</name>
<feature type="region of interest" description="Disordered" evidence="1">
    <location>
        <begin position="576"/>
        <end position="641"/>
    </location>
</feature>
<evidence type="ECO:0000313" key="4">
    <source>
        <dbReference type="Proteomes" id="UP001278766"/>
    </source>
</evidence>
<evidence type="ECO:0000256" key="1">
    <source>
        <dbReference type="SAM" id="MobiDB-lite"/>
    </source>
</evidence>
<reference evidence="3" key="1">
    <citation type="journal article" date="2023" name="Mol. Phylogenet. Evol.">
        <title>Genome-scale phylogeny and comparative genomics of the fungal order Sordariales.</title>
        <authorList>
            <person name="Hensen N."/>
            <person name="Bonometti L."/>
            <person name="Westerberg I."/>
            <person name="Brannstrom I.O."/>
            <person name="Guillou S."/>
            <person name="Cros-Aarteil S."/>
            <person name="Calhoun S."/>
            <person name="Haridas S."/>
            <person name="Kuo A."/>
            <person name="Mondo S."/>
            <person name="Pangilinan J."/>
            <person name="Riley R."/>
            <person name="LaButti K."/>
            <person name="Andreopoulos B."/>
            <person name="Lipzen A."/>
            <person name="Chen C."/>
            <person name="Yan M."/>
            <person name="Daum C."/>
            <person name="Ng V."/>
            <person name="Clum A."/>
            <person name="Steindorff A."/>
            <person name="Ohm R.A."/>
            <person name="Martin F."/>
            <person name="Silar P."/>
            <person name="Natvig D.O."/>
            <person name="Lalanne C."/>
            <person name="Gautier V."/>
            <person name="Ament-Velasquez S.L."/>
            <person name="Kruys A."/>
            <person name="Hutchinson M.I."/>
            <person name="Powell A.J."/>
            <person name="Barry K."/>
            <person name="Miller A.N."/>
            <person name="Grigoriev I.V."/>
            <person name="Debuchy R."/>
            <person name="Gladieux P."/>
            <person name="Hiltunen Thoren M."/>
            <person name="Johannesson H."/>
        </authorList>
    </citation>
    <scope>NUCLEOTIDE SEQUENCE</scope>
    <source>
        <strain evidence="3">CBS 168.71</strain>
    </source>
</reference>
<feature type="compositionally biased region" description="Pro residues" evidence="1">
    <location>
        <begin position="456"/>
        <end position="467"/>
    </location>
</feature>
<dbReference type="SMART" id="SM00239">
    <property type="entry name" value="C2"/>
    <property type="match status" value="1"/>
</dbReference>
<reference evidence="3" key="2">
    <citation type="submission" date="2023-06" db="EMBL/GenBank/DDBJ databases">
        <authorList>
            <consortium name="Lawrence Berkeley National Laboratory"/>
            <person name="Haridas S."/>
            <person name="Hensen N."/>
            <person name="Bonometti L."/>
            <person name="Westerberg I."/>
            <person name="Brannstrom I.O."/>
            <person name="Guillou S."/>
            <person name="Cros-Aarteil S."/>
            <person name="Calhoun S."/>
            <person name="Kuo A."/>
            <person name="Mondo S."/>
            <person name="Pangilinan J."/>
            <person name="Riley R."/>
            <person name="Labutti K."/>
            <person name="Andreopoulos B."/>
            <person name="Lipzen A."/>
            <person name="Chen C."/>
            <person name="Yanf M."/>
            <person name="Daum C."/>
            <person name="Ng V."/>
            <person name="Clum A."/>
            <person name="Steindorff A."/>
            <person name="Ohm R."/>
            <person name="Martin F."/>
            <person name="Silar P."/>
            <person name="Natvig D."/>
            <person name="Lalanne C."/>
            <person name="Gautier V."/>
            <person name="Ament-Velasquez S.L."/>
            <person name="Kruys A."/>
            <person name="Hutchinson M.I."/>
            <person name="Powell A.J."/>
            <person name="Barry K."/>
            <person name="Miller A.N."/>
            <person name="Grigoriev I.V."/>
            <person name="Debuchy R."/>
            <person name="Gladieux P."/>
            <person name="Thoren M.H."/>
            <person name="Johannesson H."/>
        </authorList>
    </citation>
    <scope>NUCLEOTIDE SEQUENCE</scope>
    <source>
        <strain evidence="3">CBS 168.71</strain>
    </source>
</reference>
<dbReference type="SUPFAM" id="SSF49562">
    <property type="entry name" value="C2 domain (Calcium/lipid-binding domain, CaLB)"/>
    <property type="match status" value="1"/>
</dbReference>
<feature type="compositionally biased region" description="Gly residues" evidence="1">
    <location>
        <begin position="625"/>
        <end position="638"/>
    </location>
</feature>
<feature type="domain" description="C2" evidence="2">
    <location>
        <begin position="77"/>
        <end position="209"/>
    </location>
</feature>
<feature type="compositionally biased region" description="Basic and acidic residues" evidence="1">
    <location>
        <begin position="290"/>
        <end position="304"/>
    </location>
</feature>
<evidence type="ECO:0000313" key="3">
    <source>
        <dbReference type="EMBL" id="KAK3291931.1"/>
    </source>
</evidence>
<feature type="compositionally biased region" description="Pro residues" evidence="1">
    <location>
        <begin position="475"/>
        <end position="518"/>
    </location>
</feature>
<protein>
    <recommendedName>
        <fullName evidence="2">C2 domain-containing protein</fullName>
    </recommendedName>
</protein>
<evidence type="ECO:0000259" key="2">
    <source>
        <dbReference type="PROSITE" id="PS50004"/>
    </source>
</evidence>
<dbReference type="GeneID" id="87837858"/>
<dbReference type="Proteomes" id="UP001278766">
    <property type="component" value="Unassembled WGS sequence"/>
</dbReference>
<accession>A0AAE0LNG0</accession>
<dbReference type="Gene3D" id="2.60.40.150">
    <property type="entry name" value="C2 domain"/>
    <property type="match status" value="1"/>
</dbReference>
<dbReference type="PANTHER" id="PTHR47800">
    <property type="entry name" value="C2 DOMAIN-CONTAINING PROTEIN"/>
    <property type="match status" value="1"/>
</dbReference>
<feature type="region of interest" description="Disordered" evidence="1">
    <location>
        <begin position="448"/>
        <end position="536"/>
    </location>
</feature>
<dbReference type="Pfam" id="PF00168">
    <property type="entry name" value="C2"/>
    <property type="match status" value="1"/>
</dbReference>
<feature type="region of interest" description="Disordered" evidence="1">
    <location>
        <begin position="285"/>
        <end position="304"/>
    </location>
</feature>
<dbReference type="PANTHER" id="PTHR47800:SF5">
    <property type="entry name" value="FER-1-LIKE PROTEIN 6"/>
    <property type="match status" value="1"/>
</dbReference>
<dbReference type="RefSeq" id="XP_062655445.1">
    <property type="nucleotide sequence ID" value="XM_062800910.1"/>
</dbReference>
<feature type="compositionally biased region" description="Basic and acidic residues" evidence="1">
    <location>
        <begin position="51"/>
        <end position="60"/>
    </location>
</feature>
<dbReference type="InterPro" id="IPR035892">
    <property type="entry name" value="C2_domain_sf"/>
</dbReference>
<comment type="caution">
    <text evidence="3">The sequence shown here is derived from an EMBL/GenBank/DDBJ whole genome shotgun (WGS) entry which is preliminary data.</text>
</comment>
<proteinExistence type="predicted"/>
<keyword evidence="4" id="KW-1185">Reference proteome</keyword>
<feature type="compositionally biased region" description="Basic and acidic residues" evidence="1">
    <location>
        <begin position="606"/>
        <end position="615"/>
    </location>
</feature>
<dbReference type="GO" id="GO:0010628">
    <property type="term" value="P:positive regulation of gene expression"/>
    <property type="evidence" value="ECO:0007669"/>
    <property type="project" value="TreeGrafter"/>
</dbReference>
<feature type="compositionally biased region" description="Low complexity" evidence="1">
    <location>
        <begin position="584"/>
        <end position="605"/>
    </location>
</feature>
<dbReference type="InterPro" id="IPR000008">
    <property type="entry name" value="C2_dom"/>
</dbReference>
<organism evidence="3 4">
    <name type="scientific">Chaetomium fimeti</name>
    <dbReference type="NCBI Taxonomy" id="1854472"/>
    <lineage>
        <taxon>Eukaryota</taxon>
        <taxon>Fungi</taxon>
        <taxon>Dikarya</taxon>
        <taxon>Ascomycota</taxon>
        <taxon>Pezizomycotina</taxon>
        <taxon>Sordariomycetes</taxon>
        <taxon>Sordariomycetidae</taxon>
        <taxon>Sordariales</taxon>
        <taxon>Chaetomiaceae</taxon>
        <taxon>Chaetomium</taxon>
    </lineage>
</organism>